<dbReference type="Gene3D" id="1.20.90.10">
    <property type="entry name" value="Phospholipase A2 domain"/>
    <property type="match status" value="1"/>
</dbReference>
<name>A0ABS3VLP9_MICEH</name>
<dbReference type="Pfam" id="PF09056">
    <property type="entry name" value="Phospholip_A2_3"/>
    <property type="match status" value="1"/>
</dbReference>
<gene>
    <name evidence="2" type="ORF">GSF22_05525</name>
</gene>
<evidence type="ECO:0000313" key="3">
    <source>
        <dbReference type="Proteomes" id="UP000823521"/>
    </source>
</evidence>
<feature type="signal peptide" evidence="1">
    <location>
        <begin position="1"/>
        <end position="28"/>
    </location>
</feature>
<evidence type="ECO:0000313" key="2">
    <source>
        <dbReference type="EMBL" id="MBO4205471.1"/>
    </source>
</evidence>
<dbReference type="InterPro" id="IPR015141">
    <property type="entry name" value="PLipase_A2_prok/fun"/>
</dbReference>
<dbReference type="SUPFAM" id="SSF48619">
    <property type="entry name" value="Phospholipase A2, PLA2"/>
    <property type="match status" value="1"/>
</dbReference>
<comment type="caution">
    <text evidence="2">The sequence shown here is derived from an EMBL/GenBank/DDBJ whole genome shotgun (WGS) entry which is preliminary data.</text>
</comment>
<accession>A0ABS3VLP9</accession>
<reference evidence="2 3" key="1">
    <citation type="submission" date="2019-12" db="EMBL/GenBank/DDBJ databases">
        <title>Whole genome sequencing of endophytic Actinobacterium Micromonospora sp. MPMI6T.</title>
        <authorList>
            <person name="Evv R."/>
            <person name="Podile A.R."/>
        </authorList>
    </citation>
    <scope>NUCLEOTIDE SEQUENCE [LARGE SCALE GENOMIC DNA]</scope>
    <source>
        <strain evidence="2 3">MPMI6</strain>
    </source>
</reference>
<protein>
    <submittedName>
        <fullName evidence="2">Phospholipase</fullName>
    </submittedName>
</protein>
<dbReference type="EMBL" id="WVUH01000026">
    <property type="protein sequence ID" value="MBO4205471.1"/>
    <property type="molecule type" value="Genomic_DNA"/>
</dbReference>
<dbReference type="RefSeq" id="WP_208811654.1">
    <property type="nucleotide sequence ID" value="NZ_WVUH01000026.1"/>
</dbReference>
<dbReference type="InterPro" id="IPR036444">
    <property type="entry name" value="PLipase_A2_dom_sf"/>
</dbReference>
<dbReference type="Proteomes" id="UP000823521">
    <property type="component" value="Unassembled WGS sequence"/>
</dbReference>
<keyword evidence="1" id="KW-0732">Signal</keyword>
<organism evidence="2 3">
    <name type="scientific">Micromonospora echinofusca</name>
    <dbReference type="NCBI Taxonomy" id="47858"/>
    <lineage>
        <taxon>Bacteria</taxon>
        <taxon>Bacillati</taxon>
        <taxon>Actinomycetota</taxon>
        <taxon>Actinomycetes</taxon>
        <taxon>Micromonosporales</taxon>
        <taxon>Micromonosporaceae</taxon>
        <taxon>Micromonospora</taxon>
    </lineage>
</organism>
<proteinExistence type="predicted"/>
<sequence>MPRRLTTLLAAGALALLTLLGTASPAAAVTSSEKLAVLSSWTQTSSTSYNNWNAARLNKAAWSAYAFDWSTDYCSSSPDNPLGFNFNLSCYRHDFGYRNHKAMGVFTSSAKARIDDAFYADLKRVCATYNSLVQPACYSLAWTYYQAVKAFGSVVISQSELDRVARMKADAERRATAQR</sequence>
<evidence type="ECO:0000256" key="1">
    <source>
        <dbReference type="SAM" id="SignalP"/>
    </source>
</evidence>
<feature type="chain" id="PRO_5046505542" evidence="1">
    <location>
        <begin position="29"/>
        <end position="179"/>
    </location>
</feature>
<keyword evidence="3" id="KW-1185">Reference proteome</keyword>